<dbReference type="GeneID" id="19300581"/>
<evidence type="ECO:0000313" key="7">
    <source>
        <dbReference type="Proteomes" id="UP000030669"/>
    </source>
</evidence>
<keyword evidence="4 5" id="KW-0472">Membrane</keyword>
<dbReference type="PANTHER" id="PTHR21576">
    <property type="entry name" value="UNCHARACTERIZED NODULIN-LIKE PROTEIN"/>
    <property type="match status" value="1"/>
</dbReference>
<dbReference type="EMBL" id="KB469297">
    <property type="protein sequence ID" value="EPQ59820.1"/>
    <property type="molecule type" value="Genomic_DNA"/>
</dbReference>
<comment type="subcellular location">
    <subcellularLocation>
        <location evidence="1">Membrane</location>
        <topology evidence="1">Multi-pass membrane protein</topology>
    </subcellularLocation>
</comment>
<dbReference type="InterPro" id="IPR036259">
    <property type="entry name" value="MFS_trans_sf"/>
</dbReference>
<feature type="transmembrane region" description="Helical" evidence="5">
    <location>
        <begin position="438"/>
        <end position="456"/>
    </location>
</feature>
<dbReference type="KEGG" id="gtr:GLOTRDRAFT_119750"/>
<protein>
    <submittedName>
        <fullName evidence="6">MFS general substrate transporter</fullName>
    </submittedName>
</protein>
<feature type="transmembrane region" description="Helical" evidence="5">
    <location>
        <begin position="547"/>
        <end position="566"/>
    </location>
</feature>
<feature type="transmembrane region" description="Helical" evidence="5">
    <location>
        <begin position="150"/>
        <end position="175"/>
    </location>
</feature>
<dbReference type="AlphaFoldDB" id="S7RXZ9"/>
<feature type="transmembrane region" description="Helical" evidence="5">
    <location>
        <begin position="84"/>
        <end position="103"/>
    </location>
</feature>
<feature type="transmembrane region" description="Helical" evidence="5">
    <location>
        <begin position="407"/>
        <end position="426"/>
    </location>
</feature>
<dbReference type="OrthoDB" id="410267at2759"/>
<gene>
    <name evidence="6" type="ORF">GLOTRDRAFT_119750</name>
</gene>
<dbReference type="GO" id="GO:0000329">
    <property type="term" value="C:fungal-type vacuole membrane"/>
    <property type="evidence" value="ECO:0007669"/>
    <property type="project" value="TreeGrafter"/>
</dbReference>
<feature type="transmembrane region" description="Helical" evidence="5">
    <location>
        <begin position="115"/>
        <end position="138"/>
    </location>
</feature>
<evidence type="ECO:0000256" key="5">
    <source>
        <dbReference type="SAM" id="Phobius"/>
    </source>
</evidence>
<evidence type="ECO:0000256" key="4">
    <source>
        <dbReference type="ARBA" id="ARBA00023136"/>
    </source>
</evidence>
<evidence type="ECO:0000256" key="1">
    <source>
        <dbReference type="ARBA" id="ARBA00004141"/>
    </source>
</evidence>
<dbReference type="HOGENOM" id="CLU_012596_1_0_1"/>
<dbReference type="RefSeq" id="XP_007862704.1">
    <property type="nucleotide sequence ID" value="XM_007864513.1"/>
</dbReference>
<name>S7RXZ9_GLOTA</name>
<keyword evidence="3 5" id="KW-1133">Transmembrane helix</keyword>
<keyword evidence="2 5" id="KW-0812">Transmembrane</keyword>
<evidence type="ECO:0000313" key="6">
    <source>
        <dbReference type="EMBL" id="EPQ59820.1"/>
    </source>
</evidence>
<accession>S7RXZ9</accession>
<dbReference type="eggNOG" id="ENOG502RWDV">
    <property type="taxonomic scope" value="Eukaryota"/>
</dbReference>
<dbReference type="InterPro" id="IPR011701">
    <property type="entry name" value="MFS"/>
</dbReference>
<dbReference type="GO" id="GO:0022857">
    <property type="term" value="F:transmembrane transporter activity"/>
    <property type="evidence" value="ECO:0007669"/>
    <property type="project" value="InterPro"/>
</dbReference>
<reference evidence="6 7" key="1">
    <citation type="journal article" date="2012" name="Science">
        <title>The Paleozoic origin of enzymatic lignin decomposition reconstructed from 31 fungal genomes.</title>
        <authorList>
            <person name="Floudas D."/>
            <person name="Binder M."/>
            <person name="Riley R."/>
            <person name="Barry K."/>
            <person name="Blanchette R.A."/>
            <person name="Henrissat B."/>
            <person name="Martinez A.T."/>
            <person name="Otillar R."/>
            <person name="Spatafora J.W."/>
            <person name="Yadav J.S."/>
            <person name="Aerts A."/>
            <person name="Benoit I."/>
            <person name="Boyd A."/>
            <person name="Carlson A."/>
            <person name="Copeland A."/>
            <person name="Coutinho P.M."/>
            <person name="de Vries R.P."/>
            <person name="Ferreira P."/>
            <person name="Findley K."/>
            <person name="Foster B."/>
            <person name="Gaskell J."/>
            <person name="Glotzer D."/>
            <person name="Gorecki P."/>
            <person name="Heitman J."/>
            <person name="Hesse C."/>
            <person name="Hori C."/>
            <person name="Igarashi K."/>
            <person name="Jurgens J.A."/>
            <person name="Kallen N."/>
            <person name="Kersten P."/>
            <person name="Kohler A."/>
            <person name="Kuees U."/>
            <person name="Kumar T.K.A."/>
            <person name="Kuo A."/>
            <person name="LaButti K."/>
            <person name="Larrondo L.F."/>
            <person name="Lindquist E."/>
            <person name="Ling A."/>
            <person name="Lombard V."/>
            <person name="Lucas S."/>
            <person name="Lundell T."/>
            <person name="Martin R."/>
            <person name="McLaughlin D.J."/>
            <person name="Morgenstern I."/>
            <person name="Morin E."/>
            <person name="Murat C."/>
            <person name="Nagy L.G."/>
            <person name="Nolan M."/>
            <person name="Ohm R.A."/>
            <person name="Patyshakuliyeva A."/>
            <person name="Rokas A."/>
            <person name="Ruiz-Duenas F.J."/>
            <person name="Sabat G."/>
            <person name="Salamov A."/>
            <person name="Samejima M."/>
            <person name="Schmutz J."/>
            <person name="Slot J.C."/>
            <person name="St John F."/>
            <person name="Stenlid J."/>
            <person name="Sun H."/>
            <person name="Sun S."/>
            <person name="Syed K."/>
            <person name="Tsang A."/>
            <person name="Wiebenga A."/>
            <person name="Young D."/>
            <person name="Pisabarro A."/>
            <person name="Eastwood D.C."/>
            <person name="Martin F."/>
            <person name="Cullen D."/>
            <person name="Grigoriev I.V."/>
            <person name="Hibbett D.S."/>
        </authorList>
    </citation>
    <scope>NUCLEOTIDE SEQUENCE [LARGE SCALE GENOMIC DNA]</scope>
    <source>
        <strain evidence="6 7">ATCC 11539</strain>
    </source>
</reference>
<feature type="transmembrane region" description="Helical" evidence="5">
    <location>
        <begin position="328"/>
        <end position="346"/>
    </location>
</feature>
<feature type="transmembrane region" description="Helical" evidence="5">
    <location>
        <begin position="53"/>
        <end position="72"/>
    </location>
</feature>
<dbReference type="Gene3D" id="1.20.1250.20">
    <property type="entry name" value="MFS general substrate transporter like domains"/>
    <property type="match status" value="2"/>
</dbReference>
<feature type="transmembrane region" description="Helical" evidence="5">
    <location>
        <begin position="181"/>
        <end position="201"/>
    </location>
</feature>
<evidence type="ECO:0000256" key="2">
    <source>
        <dbReference type="ARBA" id="ARBA00022692"/>
    </source>
</evidence>
<sequence>MASGGKAAHSLISPRRLTTLFASLLVALGAGTNYVYSAYAPQLGARLKINHTQLNIIGLAGNVGVYSSGPIWGRIVDKRGPQPLLITSACFLLLGYLGIRRVYDAGPGAYDGLAFALLVACGYLTGSGGNAGLCSAVNSTAKSFPDEARATAAGIVLSGFGLSAFFFSTVAHVAFPGSTSSFLLLLALGTSLPMILGFFLVRPVPFQPVEPAHVLESGAPEDEDVPNVTVETIFERENNSHTHLLSRRESLEEHMPILGHEQYATEYVVPHTSDSVELSPTREEFLGLSRHRSRSRLASHRSLSRPVVKTEMHQPNIHGKALWTSSDFWLILTIMSLLSGTGLMYINNVGSISEALSAQGNPDYDEVEAARLQARQVSTVSITNCLGRILVGMLADFVKNRLHMPRSYCATVISTFFLISQVLVIFTEDARQLWKASALLGLAYGGMMGLFPILCIEWFGMPHFSENWGFLSLSPLLGGNLFSIAFGRNLDAHAPLEDADQRETAIVGVALNHAGHVANKMSTLFRRGGVPSPHQCFEGSECYVASLYMTTIACSIALGLSVWAGWRDNRRAREALKERAGGEVIWEEEEEEA</sequence>
<dbReference type="OMA" id="PDGLGCY"/>
<organism evidence="6 7">
    <name type="scientific">Gloeophyllum trabeum (strain ATCC 11539 / FP-39264 / Madison 617)</name>
    <name type="common">Brown rot fungus</name>
    <dbReference type="NCBI Taxonomy" id="670483"/>
    <lineage>
        <taxon>Eukaryota</taxon>
        <taxon>Fungi</taxon>
        <taxon>Dikarya</taxon>
        <taxon>Basidiomycota</taxon>
        <taxon>Agaricomycotina</taxon>
        <taxon>Agaricomycetes</taxon>
        <taxon>Gloeophyllales</taxon>
        <taxon>Gloeophyllaceae</taxon>
        <taxon>Gloeophyllum</taxon>
    </lineage>
</organism>
<proteinExistence type="predicted"/>
<evidence type="ECO:0000256" key="3">
    <source>
        <dbReference type="ARBA" id="ARBA00022989"/>
    </source>
</evidence>
<dbReference type="Pfam" id="PF07690">
    <property type="entry name" value="MFS_1"/>
    <property type="match status" value="1"/>
</dbReference>
<keyword evidence="7" id="KW-1185">Reference proteome</keyword>
<dbReference type="Proteomes" id="UP000030669">
    <property type="component" value="Unassembled WGS sequence"/>
</dbReference>
<dbReference type="PANTHER" id="PTHR21576:SF160">
    <property type="entry name" value="NODULIN-LIKE DOMAIN-CONTAINING PROTEIN"/>
    <property type="match status" value="1"/>
</dbReference>
<dbReference type="SUPFAM" id="SSF103473">
    <property type="entry name" value="MFS general substrate transporter"/>
    <property type="match status" value="1"/>
</dbReference>